<reference evidence="1 3" key="1">
    <citation type="submission" date="2018-08" db="EMBL/GenBank/DDBJ databases">
        <authorList>
            <person name="Laetsch R D."/>
            <person name="Stevens L."/>
            <person name="Kumar S."/>
            <person name="Blaxter L. M."/>
        </authorList>
    </citation>
    <scope>NUCLEOTIDE SEQUENCE [LARGE SCALE GENOMIC DNA]</scope>
</reference>
<dbReference type="OrthoDB" id="5835245at2759"/>
<evidence type="ECO:0000313" key="3">
    <source>
        <dbReference type="Proteomes" id="UP000277928"/>
    </source>
</evidence>
<proteinExistence type="predicted"/>
<dbReference type="EMBL" id="UYRX01000277">
    <property type="protein sequence ID" value="VDK79129.1"/>
    <property type="molecule type" value="Genomic_DNA"/>
</dbReference>
<protein>
    <submittedName>
        <fullName evidence="1">Uncharacterized protein</fullName>
    </submittedName>
</protein>
<accession>A0A3P6TAK7</accession>
<gene>
    <name evidence="1" type="ORF">NLS_LOCUS3822</name>
    <name evidence="2" type="ORF">NLS_LOCUS4364</name>
</gene>
<sequence length="218" mass="24848">MKIEISEQVLLNTSKKHLSRDYDEENGNFMWSFGQSLIPENFTLSSRLKDDRYMEPVSECLQYNSKPSTNAFNDADTLRRVSNVRSVLPTSMLLCTSLKKLQESNINTESGEINIPTNKMTNICPETTASEHTGIPMSVTTDGQEFVEEEDVASTLKELRNSSMDIYSARSSRMIPIKSILRMSSERNKLRKKVQFSAEWPRVLALEHRLLIDDLSST</sequence>
<keyword evidence="3" id="KW-1185">Reference proteome</keyword>
<evidence type="ECO:0000313" key="2">
    <source>
        <dbReference type="EMBL" id="VDK79129.1"/>
    </source>
</evidence>
<name>A0A3P6TAK7_LITSI</name>
<dbReference type="EMBL" id="UYRX01000221">
    <property type="protein sequence ID" value="VDK77835.1"/>
    <property type="molecule type" value="Genomic_DNA"/>
</dbReference>
<dbReference type="AlphaFoldDB" id="A0A3P6TAK7"/>
<organism evidence="1 3">
    <name type="scientific">Litomosoides sigmodontis</name>
    <name type="common">Filarial nematode worm</name>
    <dbReference type="NCBI Taxonomy" id="42156"/>
    <lineage>
        <taxon>Eukaryota</taxon>
        <taxon>Metazoa</taxon>
        <taxon>Ecdysozoa</taxon>
        <taxon>Nematoda</taxon>
        <taxon>Chromadorea</taxon>
        <taxon>Rhabditida</taxon>
        <taxon>Spirurina</taxon>
        <taxon>Spiruromorpha</taxon>
        <taxon>Filarioidea</taxon>
        <taxon>Onchocercidae</taxon>
        <taxon>Litomosoides</taxon>
    </lineage>
</organism>
<evidence type="ECO:0000313" key="1">
    <source>
        <dbReference type="EMBL" id="VDK77835.1"/>
    </source>
</evidence>
<dbReference type="Proteomes" id="UP000277928">
    <property type="component" value="Unassembled WGS sequence"/>
</dbReference>